<evidence type="ECO:0000313" key="2">
    <source>
        <dbReference type="Proteomes" id="UP001304300"/>
    </source>
</evidence>
<proteinExistence type="predicted"/>
<accession>A0AAQ3L7G0</accession>
<dbReference type="EMBL" id="CP136920">
    <property type="protein sequence ID" value="WOO41009.1"/>
    <property type="molecule type" value="Genomic_DNA"/>
</dbReference>
<name>A0AAQ3L7G0_9BACT</name>
<dbReference type="Proteomes" id="UP001304300">
    <property type="component" value="Chromosome"/>
</dbReference>
<dbReference type="KEGG" id="puo:RZN69_20510"/>
<dbReference type="RefSeq" id="WP_317833328.1">
    <property type="nucleotide sequence ID" value="NZ_CP136920.1"/>
</dbReference>
<keyword evidence="2" id="KW-1185">Reference proteome</keyword>
<reference evidence="1 2" key="1">
    <citation type="submission" date="2023-10" db="EMBL/GenBank/DDBJ databases">
        <title>Rubellicoccus peritrichatus gen. nov., sp. nov., isolated from an algae of coral reef tank.</title>
        <authorList>
            <person name="Luo J."/>
        </authorList>
    </citation>
    <scope>NUCLEOTIDE SEQUENCE [LARGE SCALE GENOMIC DNA]</scope>
    <source>
        <strain evidence="1 2">CR14</strain>
    </source>
</reference>
<dbReference type="AlphaFoldDB" id="A0AAQ3L7G0"/>
<evidence type="ECO:0000313" key="1">
    <source>
        <dbReference type="EMBL" id="WOO41009.1"/>
    </source>
</evidence>
<sequence>MVIVKFLTGHYSQQLLLNNLEWRGINTNVEMGQTTAPKLPDWYIKHRSAVGVDVLIHISKYES</sequence>
<protein>
    <submittedName>
        <fullName evidence="1">Uncharacterized protein</fullName>
    </submittedName>
</protein>
<gene>
    <name evidence="1" type="ORF">RZN69_20510</name>
</gene>
<organism evidence="1 2">
    <name type="scientific">Rubellicoccus peritrichatus</name>
    <dbReference type="NCBI Taxonomy" id="3080537"/>
    <lineage>
        <taxon>Bacteria</taxon>
        <taxon>Pseudomonadati</taxon>
        <taxon>Verrucomicrobiota</taxon>
        <taxon>Opitutia</taxon>
        <taxon>Puniceicoccales</taxon>
        <taxon>Cerasicoccaceae</taxon>
        <taxon>Rubellicoccus</taxon>
    </lineage>
</organism>